<dbReference type="RefSeq" id="WP_075859799.1">
    <property type="nucleotide sequence ID" value="NZ_BDJK01000044.1"/>
</dbReference>
<keyword evidence="2 7" id="KW-0813">Transport</keyword>
<dbReference type="AlphaFoldDB" id="A0A1L8CWX4"/>
<dbReference type="PANTHER" id="PTHR43386">
    <property type="entry name" value="OLIGOPEPTIDE TRANSPORT SYSTEM PERMEASE PROTEIN APPC"/>
    <property type="match status" value="1"/>
</dbReference>
<dbReference type="PANTHER" id="PTHR43386:SF22">
    <property type="entry name" value="OLIGOPEPTIDE TRANSPORT SYSTEM PERMEASE PROTEIN OPPC"/>
    <property type="match status" value="1"/>
</dbReference>
<comment type="subcellular location">
    <subcellularLocation>
        <location evidence="1 7">Cell membrane</location>
        <topology evidence="1 7">Multi-pass membrane protein</topology>
    </subcellularLocation>
</comment>
<evidence type="ECO:0000256" key="7">
    <source>
        <dbReference type="RuleBase" id="RU363032"/>
    </source>
</evidence>
<comment type="caution">
    <text evidence="9">The sequence shown here is derived from an EMBL/GenBank/DDBJ whole genome shotgun (WGS) entry which is preliminary data.</text>
</comment>
<dbReference type="Pfam" id="PF12911">
    <property type="entry name" value="OppC_N"/>
    <property type="match status" value="1"/>
</dbReference>
<evidence type="ECO:0000256" key="6">
    <source>
        <dbReference type="ARBA" id="ARBA00023136"/>
    </source>
</evidence>
<name>A0A1L8CWX4_9THEO</name>
<dbReference type="PROSITE" id="PS50928">
    <property type="entry name" value="ABC_TM1"/>
    <property type="match status" value="1"/>
</dbReference>
<evidence type="ECO:0000259" key="8">
    <source>
        <dbReference type="PROSITE" id="PS50928"/>
    </source>
</evidence>
<keyword evidence="10" id="KW-1185">Reference proteome</keyword>
<dbReference type="OrthoDB" id="9797852at2"/>
<feature type="transmembrane region" description="Helical" evidence="7">
    <location>
        <begin position="108"/>
        <end position="130"/>
    </location>
</feature>
<feature type="domain" description="ABC transmembrane type-1" evidence="8">
    <location>
        <begin position="102"/>
        <end position="291"/>
    </location>
</feature>
<evidence type="ECO:0000256" key="2">
    <source>
        <dbReference type="ARBA" id="ARBA00022448"/>
    </source>
</evidence>
<sequence>MEITKELLTPLEKSGFEAEAIGKPRTTYWQDVRRNFRKNKLAMVGLVVIIILVIMAAIGPYLSGHTYDEQNYKMVNQPPNSQYWFGTDSLGRDLFTRIWYGARISLEVGIVTAVLVFLIGVLYGGISGYFGGIVDEIMMRIVEILSSIPFLLWVILLMVVMEPGLKTIFIALGAVYWLNMARMVRGQVLSLKEQEYVLAAKVLGASPLRILVRHIIPNTMGPIIVAMTLMIPEAIFTEAWLSFLGLGVSAPMASWGSLASDGVQAITAYPWQLFFPALFISITMLAFNFVGDGLRDALDPRARR</sequence>
<evidence type="ECO:0000256" key="3">
    <source>
        <dbReference type="ARBA" id="ARBA00022475"/>
    </source>
</evidence>
<reference evidence="10" key="1">
    <citation type="submission" date="2016-12" db="EMBL/GenBank/DDBJ databases">
        <title>Draft Genome Sequences od Carboxydothermus pertinax and islandicus, Hydrogenogenic Carboxydotrophic Bacteria.</title>
        <authorList>
            <person name="Fukuyama Y."/>
            <person name="Ohmae K."/>
            <person name="Yoneda Y."/>
            <person name="Yoshida T."/>
            <person name="Sako Y."/>
        </authorList>
    </citation>
    <scope>NUCLEOTIDE SEQUENCE [LARGE SCALE GENOMIC DNA]</scope>
    <source>
        <strain evidence="10">Ug1</strain>
    </source>
</reference>
<dbReference type="Gene3D" id="1.10.3720.10">
    <property type="entry name" value="MetI-like"/>
    <property type="match status" value="1"/>
</dbReference>
<dbReference type="Pfam" id="PF00528">
    <property type="entry name" value="BPD_transp_1"/>
    <property type="match status" value="1"/>
</dbReference>
<evidence type="ECO:0000256" key="4">
    <source>
        <dbReference type="ARBA" id="ARBA00022692"/>
    </source>
</evidence>
<keyword evidence="4 7" id="KW-0812">Transmembrane</keyword>
<dbReference type="GO" id="GO:0055085">
    <property type="term" value="P:transmembrane transport"/>
    <property type="evidence" value="ECO:0007669"/>
    <property type="project" value="InterPro"/>
</dbReference>
<organism evidence="9 10">
    <name type="scientific">Carboxydothermus pertinax</name>
    <dbReference type="NCBI Taxonomy" id="870242"/>
    <lineage>
        <taxon>Bacteria</taxon>
        <taxon>Bacillati</taxon>
        <taxon>Bacillota</taxon>
        <taxon>Clostridia</taxon>
        <taxon>Thermoanaerobacterales</taxon>
        <taxon>Thermoanaerobacteraceae</taxon>
        <taxon>Carboxydothermus</taxon>
    </lineage>
</organism>
<evidence type="ECO:0000256" key="1">
    <source>
        <dbReference type="ARBA" id="ARBA00004651"/>
    </source>
</evidence>
<dbReference type="STRING" id="870242.cpu_18740"/>
<dbReference type="CDD" id="cd06261">
    <property type="entry name" value="TM_PBP2"/>
    <property type="match status" value="1"/>
</dbReference>
<evidence type="ECO:0000313" key="9">
    <source>
        <dbReference type="EMBL" id="GAV23364.1"/>
    </source>
</evidence>
<keyword evidence="6 7" id="KW-0472">Membrane</keyword>
<dbReference type="SUPFAM" id="SSF161098">
    <property type="entry name" value="MetI-like"/>
    <property type="match status" value="1"/>
</dbReference>
<proteinExistence type="inferred from homology"/>
<evidence type="ECO:0000313" key="10">
    <source>
        <dbReference type="Proteomes" id="UP000187485"/>
    </source>
</evidence>
<comment type="similarity">
    <text evidence="7">Belongs to the binding-protein-dependent transport system permease family.</text>
</comment>
<feature type="transmembrane region" description="Helical" evidence="7">
    <location>
        <begin position="41"/>
        <end position="62"/>
    </location>
</feature>
<dbReference type="Proteomes" id="UP000187485">
    <property type="component" value="Unassembled WGS sequence"/>
</dbReference>
<keyword evidence="5 7" id="KW-1133">Transmembrane helix</keyword>
<feature type="transmembrane region" description="Helical" evidence="7">
    <location>
        <begin position="142"/>
        <end position="161"/>
    </location>
</feature>
<dbReference type="InterPro" id="IPR000515">
    <property type="entry name" value="MetI-like"/>
</dbReference>
<dbReference type="GO" id="GO:0005886">
    <property type="term" value="C:plasma membrane"/>
    <property type="evidence" value="ECO:0007669"/>
    <property type="project" value="UniProtKB-SubCell"/>
</dbReference>
<gene>
    <name evidence="9" type="ORF">cpu_18740</name>
</gene>
<accession>A0A1L8CWX4</accession>
<dbReference type="InterPro" id="IPR025966">
    <property type="entry name" value="OppC_N"/>
</dbReference>
<evidence type="ECO:0000256" key="5">
    <source>
        <dbReference type="ARBA" id="ARBA00022989"/>
    </source>
</evidence>
<keyword evidence="3" id="KW-1003">Cell membrane</keyword>
<protein>
    <submittedName>
        <fullName evidence="9">Diguanylate cyclase</fullName>
    </submittedName>
</protein>
<dbReference type="InterPro" id="IPR050366">
    <property type="entry name" value="BP-dependent_transpt_permease"/>
</dbReference>
<feature type="transmembrane region" description="Helical" evidence="7">
    <location>
        <begin position="223"/>
        <end position="253"/>
    </location>
</feature>
<feature type="transmembrane region" description="Helical" evidence="7">
    <location>
        <begin position="273"/>
        <end position="294"/>
    </location>
</feature>
<dbReference type="EMBL" id="BDJK01000044">
    <property type="protein sequence ID" value="GAV23364.1"/>
    <property type="molecule type" value="Genomic_DNA"/>
</dbReference>
<dbReference type="InterPro" id="IPR035906">
    <property type="entry name" value="MetI-like_sf"/>
</dbReference>